<dbReference type="Pfam" id="PF00498">
    <property type="entry name" value="FHA"/>
    <property type="match status" value="1"/>
</dbReference>
<dbReference type="Proteomes" id="UP000024404">
    <property type="component" value="Unassembled WGS sequence"/>
</dbReference>
<evidence type="ECO:0000313" key="3">
    <source>
        <dbReference type="Proteomes" id="UP000024404"/>
    </source>
</evidence>
<organism evidence="2 3">
    <name type="scientific">Onchocerca volvulus</name>
    <dbReference type="NCBI Taxonomy" id="6282"/>
    <lineage>
        <taxon>Eukaryota</taxon>
        <taxon>Metazoa</taxon>
        <taxon>Ecdysozoa</taxon>
        <taxon>Nematoda</taxon>
        <taxon>Chromadorea</taxon>
        <taxon>Rhabditida</taxon>
        <taxon>Spirurina</taxon>
        <taxon>Spiruromorpha</taxon>
        <taxon>Filarioidea</taxon>
        <taxon>Onchocercidae</taxon>
        <taxon>Onchocerca</taxon>
    </lineage>
</organism>
<dbReference type="PANTHER" id="PTHR23308">
    <property type="entry name" value="NUCLEAR INHIBITOR OF PROTEIN PHOSPHATASE-1"/>
    <property type="match status" value="1"/>
</dbReference>
<protein>
    <submittedName>
        <fullName evidence="2">FHA domain-containing protein</fullName>
    </submittedName>
</protein>
<dbReference type="EnsemblMetazoa" id="OVOC9913.1">
    <property type="protein sequence ID" value="OVOC9913.1"/>
    <property type="gene ID" value="WBGene00246722"/>
</dbReference>
<dbReference type="InterPro" id="IPR000253">
    <property type="entry name" value="FHA_dom"/>
</dbReference>
<sequence length="68" mass="7990">MIVKSLIFPVDHSSCSKQHAIFQYRLISKHLPNETTMKRVQPYIIDLSSTNVTYLNNEHIESQRFVEL</sequence>
<evidence type="ECO:0000259" key="1">
    <source>
        <dbReference type="Pfam" id="PF00498"/>
    </source>
</evidence>
<name>A0A8R1U1F9_ONCVO</name>
<feature type="domain" description="FHA" evidence="1">
    <location>
        <begin position="9"/>
        <end position="64"/>
    </location>
</feature>
<dbReference type="EMBL" id="CMVM020000305">
    <property type="status" value="NOT_ANNOTATED_CDS"/>
    <property type="molecule type" value="Genomic_DNA"/>
</dbReference>
<evidence type="ECO:0000313" key="2">
    <source>
        <dbReference type="EnsemblMetazoa" id="OVOC9913.1"/>
    </source>
</evidence>
<dbReference type="InterPro" id="IPR008984">
    <property type="entry name" value="SMAD_FHA_dom_sf"/>
</dbReference>
<reference evidence="2" key="2">
    <citation type="submission" date="2022-06" db="UniProtKB">
        <authorList>
            <consortium name="EnsemblMetazoa"/>
        </authorList>
    </citation>
    <scope>IDENTIFICATION</scope>
</reference>
<keyword evidence="3" id="KW-1185">Reference proteome</keyword>
<dbReference type="AlphaFoldDB" id="A0A8R1U1F9"/>
<accession>A0A8R1U1F9</accession>
<dbReference type="Gene3D" id="2.60.200.20">
    <property type="match status" value="1"/>
</dbReference>
<proteinExistence type="predicted"/>
<reference evidence="3" key="1">
    <citation type="submission" date="2013-10" db="EMBL/GenBank/DDBJ databases">
        <title>Genome sequencing of Onchocerca volvulus.</title>
        <authorList>
            <person name="Cotton J."/>
            <person name="Tsai J."/>
            <person name="Stanley E."/>
            <person name="Tracey A."/>
            <person name="Holroyd N."/>
            <person name="Lustigman S."/>
            <person name="Berriman M."/>
        </authorList>
    </citation>
    <scope>NUCLEOTIDE SEQUENCE</scope>
</reference>
<dbReference type="SUPFAM" id="SSF49879">
    <property type="entry name" value="SMAD/FHA domain"/>
    <property type="match status" value="1"/>
</dbReference>
<dbReference type="InterPro" id="IPR050923">
    <property type="entry name" value="Cell_Proc_Reg/RNA_Proc"/>
</dbReference>